<gene>
    <name evidence="1" type="ORF">E4K65_37420</name>
</gene>
<evidence type="ECO:0000313" key="1">
    <source>
        <dbReference type="EMBL" id="TFV41090.1"/>
    </source>
</evidence>
<dbReference type="EMBL" id="SPQT01000031">
    <property type="protein sequence ID" value="TFV41090.1"/>
    <property type="molecule type" value="Genomic_DNA"/>
</dbReference>
<dbReference type="Proteomes" id="UP000297966">
    <property type="component" value="Unassembled WGS sequence"/>
</dbReference>
<reference evidence="1 2" key="1">
    <citation type="submission" date="2019-03" db="EMBL/GenBank/DDBJ databases">
        <title>Bradyrhizobium diversity isolated from nodules of Chamaecrista fasciculata.</title>
        <authorList>
            <person name="Klepa M.S."/>
            <person name="Urquiaga M.O."/>
            <person name="Hungria M."/>
            <person name="Delamuta J.R."/>
        </authorList>
    </citation>
    <scope>NUCLEOTIDE SEQUENCE [LARGE SCALE GENOMIC DNA]</scope>
    <source>
        <strain evidence="1 2">CNPSo 3448</strain>
    </source>
</reference>
<sequence>MPCVPGLQQILIGQDFARSHSCLSVGPQGDPSRMLRIIARAALLAGALALGACGFADSRAPVPEFMRMKETEQAPPEPPPDVKRVVREQIDVVFLNTSYPREVHVAPPHREVRGPGWTACVRAQLTSATGTALGNQTYIVTITGGKVIDRRRAEADDICGSEVYEPI</sequence>
<name>A0A4Y9LBW2_9BRAD</name>
<keyword evidence="2" id="KW-1185">Reference proteome</keyword>
<accession>A0A4Y9LBW2</accession>
<protein>
    <submittedName>
        <fullName evidence="1">Uncharacterized protein</fullName>
    </submittedName>
</protein>
<proteinExistence type="predicted"/>
<evidence type="ECO:0000313" key="2">
    <source>
        <dbReference type="Proteomes" id="UP000297966"/>
    </source>
</evidence>
<dbReference type="AlphaFoldDB" id="A0A4Y9LBW2"/>
<dbReference type="OrthoDB" id="8138838at2"/>
<organism evidence="1 2">
    <name type="scientific">Bradyrhizobium niftali</name>
    <dbReference type="NCBI Taxonomy" id="2560055"/>
    <lineage>
        <taxon>Bacteria</taxon>
        <taxon>Pseudomonadati</taxon>
        <taxon>Pseudomonadota</taxon>
        <taxon>Alphaproteobacteria</taxon>
        <taxon>Hyphomicrobiales</taxon>
        <taxon>Nitrobacteraceae</taxon>
        <taxon>Bradyrhizobium</taxon>
    </lineage>
</organism>
<comment type="caution">
    <text evidence="1">The sequence shown here is derived from an EMBL/GenBank/DDBJ whole genome shotgun (WGS) entry which is preliminary data.</text>
</comment>